<evidence type="ECO:0000256" key="11">
    <source>
        <dbReference type="HAMAP-Rule" id="MF_00366"/>
    </source>
</evidence>
<comment type="caution">
    <text evidence="12">The sequence shown here is derived from an EMBL/GenBank/DDBJ whole genome shotgun (WGS) entry which is preliminary data.</text>
</comment>
<sequence>MDPFVIFDCEKVLRNRFALTVVAAARSRALKTGSAPLLKRPTTDVVDLALQEIAAGVFTRDELDLCQLDRKPARSLPSPARHQLPDRAVGATAAVSGSQTFIDDRHRGSTFRWCN</sequence>
<evidence type="ECO:0000256" key="4">
    <source>
        <dbReference type="ARBA" id="ARBA00022478"/>
    </source>
</evidence>
<keyword evidence="5 11" id="KW-0808">Transferase</keyword>
<keyword evidence="7 11" id="KW-0804">Transcription</keyword>
<dbReference type="GO" id="GO:0003899">
    <property type="term" value="F:DNA-directed RNA polymerase activity"/>
    <property type="evidence" value="ECO:0007669"/>
    <property type="project" value="UniProtKB-UniRule"/>
</dbReference>
<dbReference type="EMBL" id="CCAZ020000003">
    <property type="protein sequence ID" value="CEG10483.1"/>
    <property type="molecule type" value="Genomic_DNA"/>
</dbReference>
<dbReference type="HAMAP" id="MF_00366">
    <property type="entry name" value="RNApol_bact_RpoZ"/>
    <property type="match status" value="1"/>
</dbReference>
<evidence type="ECO:0000256" key="9">
    <source>
        <dbReference type="ARBA" id="ARBA00030998"/>
    </source>
</evidence>
<dbReference type="Proteomes" id="UP000035762">
    <property type="component" value="Unassembled WGS sequence"/>
</dbReference>
<dbReference type="OrthoDB" id="8421911at2"/>
<evidence type="ECO:0000256" key="8">
    <source>
        <dbReference type="ARBA" id="ARBA00029924"/>
    </source>
</evidence>
<reference evidence="12 13" key="1">
    <citation type="journal article" date="2014" name="Genome Announc.">
        <title>Genome Sequence of Afipia felis Strain 76713, Isolated in Hospital Water Using an Amoeba Co-Culture Procedure.</title>
        <authorList>
            <person name="Benamar S."/>
            <person name="La Scola B."/>
            <person name="Croce O."/>
        </authorList>
    </citation>
    <scope>NUCLEOTIDE SEQUENCE [LARGE SCALE GENOMIC DNA]</scope>
    <source>
        <strain evidence="12 13">76713</strain>
    </source>
</reference>
<dbReference type="STRING" id="1035.BN961_03923"/>
<dbReference type="GO" id="GO:0000428">
    <property type="term" value="C:DNA-directed RNA polymerase complex"/>
    <property type="evidence" value="ECO:0007669"/>
    <property type="project" value="UniProtKB-KW"/>
</dbReference>
<evidence type="ECO:0000256" key="2">
    <source>
        <dbReference type="ARBA" id="ARBA00012418"/>
    </source>
</evidence>
<dbReference type="AlphaFoldDB" id="A0A090N8T4"/>
<dbReference type="SUPFAM" id="SSF63562">
    <property type="entry name" value="RPB6/omega subunit-like"/>
    <property type="match status" value="1"/>
</dbReference>
<evidence type="ECO:0000256" key="6">
    <source>
        <dbReference type="ARBA" id="ARBA00022695"/>
    </source>
</evidence>
<evidence type="ECO:0000256" key="5">
    <source>
        <dbReference type="ARBA" id="ARBA00022679"/>
    </source>
</evidence>
<evidence type="ECO:0000256" key="1">
    <source>
        <dbReference type="ARBA" id="ARBA00006711"/>
    </source>
</evidence>
<dbReference type="GO" id="GO:0003677">
    <property type="term" value="F:DNA binding"/>
    <property type="evidence" value="ECO:0007669"/>
    <property type="project" value="UniProtKB-UniRule"/>
</dbReference>
<evidence type="ECO:0000313" key="12">
    <source>
        <dbReference type="EMBL" id="CEG10483.1"/>
    </source>
</evidence>
<comment type="similarity">
    <text evidence="1 11">Belongs to the RNA polymerase subunit omega family.</text>
</comment>
<accession>A0A090N8T4</accession>
<dbReference type="RefSeq" id="WP_024921871.1">
    <property type="nucleotide sequence ID" value="NZ_CCAZ020000003.1"/>
</dbReference>
<dbReference type="Pfam" id="PF01192">
    <property type="entry name" value="RNA_pol_Rpb6"/>
    <property type="match status" value="1"/>
</dbReference>
<dbReference type="InterPro" id="IPR006110">
    <property type="entry name" value="Pol_omega/Rpo6/RPB6"/>
</dbReference>
<dbReference type="InterPro" id="IPR036161">
    <property type="entry name" value="RPB6/omega-like_sf"/>
</dbReference>
<evidence type="ECO:0000313" key="13">
    <source>
        <dbReference type="Proteomes" id="UP000035762"/>
    </source>
</evidence>
<comment type="catalytic activity">
    <reaction evidence="10 11">
        <text>RNA(n) + a ribonucleoside 5'-triphosphate = RNA(n+1) + diphosphate</text>
        <dbReference type="Rhea" id="RHEA:21248"/>
        <dbReference type="Rhea" id="RHEA-COMP:14527"/>
        <dbReference type="Rhea" id="RHEA-COMP:17342"/>
        <dbReference type="ChEBI" id="CHEBI:33019"/>
        <dbReference type="ChEBI" id="CHEBI:61557"/>
        <dbReference type="ChEBI" id="CHEBI:140395"/>
        <dbReference type="EC" id="2.7.7.6"/>
    </reaction>
</comment>
<dbReference type="SMART" id="SM01409">
    <property type="entry name" value="RNA_pol_Rpb6"/>
    <property type="match status" value="1"/>
</dbReference>
<proteinExistence type="inferred from homology"/>
<keyword evidence="13" id="KW-1185">Reference proteome</keyword>
<name>A0A090N8T4_AFIFE</name>
<gene>
    <name evidence="11" type="primary">rpoZ</name>
    <name evidence="12" type="ORF">BN961_03923</name>
</gene>
<keyword evidence="6 11" id="KW-0548">Nucleotidyltransferase</keyword>
<dbReference type="GO" id="GO:0006351">
    <property type="term" value="P:DNA-templated transcription"/>
    <property type="evidence" value="ECO:0007669"/>
    <property type="project" value="UniProtKB-UniRule"/>
</dbReference>
<comment type="function">
    <text evidence="11">Promotes RNA polymerase assembly. Latches the N- and C-terminal regions of the beta' subunit thereby facilitating its interaction with the beta and alpha subunits.</text>
</comment>
<evidence type="ECO:0000256" key="3">
    <source>
        <dbReference type="ARBA" id="ARBA00013725"/>
    </source>
</evidence>
<organism evidence="12 13">
    <name type="scientific">Afipia felis</name>
    <name type="common">Cat scratch disease bacillus</name>
    <dbReference type="NCBI Taxonomy" id="1035"/>
    <lineage>
        <taxon>Bacteria</taxon>
        <taxon>Pseudomonadati</taxon>
        <taxon>Pseudomonadota</taxon>
        <taxon>Alphaproteobacteria</taxon>
        <taxon>Hyphomicrobiales</taxon>
        <taxon>Nitrobacteraceae</taxon>
        <taxon>Afipia</taxon>
    </lineage>
</organism>
<evidence type="ECO:0000256" key="7">
    <source>
        <dbReference type="ARBA" id="ARBA00023163"/>
    </source>
</evidence>
<dbReference type="EC" id="2.7.7.6" evidence="2 11"/>
<dbReference type="InterPro" id="IPR003716">
    <property type="entry name" value="DNA-dir_RNA_pol_omega"/>
</dbReference>
<evidence type="ECO:0000256" key="10">
    <source>
        <dbReference type="ARBA" id="ARBA00048552"/>
    </source>
</evidence>
<protein>
    <recommendedName>
        <fullName evidence="3 11">DNA-directed RNA polymerase subunit omega</fullName>
        <shortName evidence="11">RNAP omega subunit</shortName>
        <ecNumber evidence="2 11">2.7.7.6</ecNumber>
    </recommendedName>
    <alternativeName>
        <fullName evidence="9 11">RNA polymerase omega subunit</fullName>
    </alternativeName>
    <alternativeName>
        <fullName evidence="8 11">Transcriptase subunit omega</fullName>
    </alternativeName>
</protein>
<dbReference type="Gene3D" id="3.90.940.10">
    <property type="match status" value="1"/>
</dbReference>
<comment type="subunit">
    <text evidence="11">The RNAP catalytic core consists of 2 alpha, 1 beta, 1 beta' and 1 omega subunit. When a sigma factor is associated with the core the holoenzyme is formed, which can initiate transcription.</text>
</comment>
<keyword evidence="4 11" id="KW-0240">DNA-directed RNA polymerase</keyword>